<evidence type="ECO:0000313" key="3">
    <source>
        <dbReference type="Proteomes" id="UP000314294"/>
    </source>
</evidence>
<feature type="region of interest" description="Disordered" evidence="1">
    <location>
        <begin position="36"/>
        <end position="114"/>
    </location>
</feature>
<gene>
    <name evidence="2" type="ORF">EYF80_040926</name>
</gene>
<comment type="caution">
    <text evidence="2">The sequence shown here is derived from an EMBL/GenBank/DDBJ whole genome shotgun (WGS) entry which is preliminary data.</text>
</comment>
<feature type="region of interest" description="Disordered" evidence="1">
    <location>
        <begin position="1"/>
        <end position="23"/>
    </location>
</feature>
<keyword evidence="3" id="KW-1185">Reference proteome</keyword>
<name>A0A4Z2G6U9_9TELE</name>
<dbReference type="AlphaFoldDB" id="A0A4Z2G6U9"/>
<sequence>MIDSDGTDDHLHPRTLDGLPRLRPSLGVVQRYGGPHVAVAGPEQGGAERPVDGGGAVRDARTGVREDRRTVEGNGGEVVPEVGVRRGDADGLPGFHGKARRGGAEDRREDAAADASGLRLLELEEGLVLF</sequence>
<feature type="compositionally biased region" description="Basic and acidic residues" evidence="1">
    <location>
        <begin position="58"/>
        <end position="71"/>
    </location>
</feature>
<accession>A0A4Z2G6U9</accession>
<dbReference type="EMBL" id="SRLO01000679">
    <property type="protein sequence ID" value="TNN48850.1"/>
    <property type="molecule type" value="Genomic_DNA"/>
</dbReference>
<proteinExistence type="predicted"/>
<organism evidence="2 3">
    <name type="scientific">Liparis tanakae</name>
    <name type="common">Tanaka's snailfish</name>
    <dbReference type="NCBI Taxonomy" id="230148"/>
    <lineage>
        <taxon>Eukaryota</taxon>
        <taxon>Metazoa</taxon>
        <taxon>Chordata</taxon>
        <taxon>Craniata</taxon>
        <taxon>Vertebrata</taxon>
        <taxon>Euteleostomi</taxon>
        <taxon>Actinopterygii</taxon>
        <taxon>Neopterygii</taxon>
        <taxon>Teleostei</taxon>
        <taxon>Neoteleostei</taxon>
        <taxon>Acanthomorphata</taxon>
        <taxon>Eupercaria</taxon>
        <taxon>Perciformes</taxon>
        <taxon>Cottioidei</taxon>
        <taxon>Cottales</taxon>
        <taxon>Liparidae</taxon>
        <taxon>Liparis</taxon>
    </lineage>
</organism>
<dbReference type="Proteomes" id="UP000314294">
    <property type="component" value="Unassembled WGS sequence"/>
</dbReference>
<protein>
    <submittedName>
        <fullName evidence="2">Uncharacterized protein</fullName>
    </submittedName>
</protein>
<feature type="compositionally biased region" description="Basic and acidic residues" evidence="1">
    <location>
        <begin position="102"/>
        <end position="111"/>
    </location>
</feature>
<evidence type="ECO:0000313" key="2">
    <source>
        <dbReference type="EMBL" id="TNN48850.1"/>
    </source>
</evidence>
<reference evidence="2 3" key="1">
    <citation type="submission" date="2019-03" db="EMBL/GenBank/DDBJ databases">
        <title>First draft genome of Liparis tanakae, snailfish: a comprehensive survey of snailfish specific genes.</title>
        <authorList>
            <person name="Kim W."/>
            <person name="Song I."/>
            <person name="Jeong J.-H."/>
            <person name="Kim D."/>
            <person name="Kim S."/>
            <person name="Ryu S."/>
            <person name="Song J.Y."/>
            <person name="Lee S.K."/>
        </authorList>
    </citation>
    <scope>NUCLEOTIDE SEQUENCE [LARGE SCALE GENOMIC DNA]</scope>
    <source>
        <tissue evidence="2">Muscle</tissue>
    </source>
</reference>
<evidence type="ECO:0000256" key="1">
    <source>
        <dbReference type="SAM" id="MobiDB-lite"/>
    </source>
</evidence>